<name>A0ABY1PQC3_9RHOB</name>
<feature type="region of interest" description="Disordered" evidence="1">
    <location>
        <begin position="387"/>
        <end position="435"/>
    </location>
</feature>
<evidence type="ECO:0000313" key="3">
    <source>
        <dbReference type="Proteomes" id="UP001157961"/>
    </source>
</evidence>
<proteinExistence type="predicted"/>
<evidence type="ECO:0008006" key="4">
    <source>
        <dbReference type="Google" id="ProtNLM"/>
    </source>
</evidence>
<reference evidence="2 3" key="1">
    <citation type="submission" date="2017-05" db="EMBL/GenBank/DDBJ databases">
        <authorList>
            <person name="Varghese N."/>
            <person name="Submissions S."/>
        </authorList>
    </citation>
    <scope>NUCLEOTIDE SEQUENCE [LARGE SCALE GENOMIC DNA]</scope>
    <source>
        <strain evidence="2 3">DSM 29734</strain>
    </source>
</reference>
<dbReference type="Proteomes" id="UP001157961">
    <property type="component" value="Unassembled WGS sequence"/>
</dbReference>
<evidence type="ECO:0000313" key="2">
    <source>
        <dbReference type="EMBL" id="SMP37063.1"/>
    </source>
</evidence>
<dbReference type="EMBL" id="FXTY01000024">
    <property type="protein sequence ID" value="SMP37063.1"/>
    <property type="molecule type" value="Genomic_DNA"/>
</dbReference>
<accession>A0ABY1PQC3</accession>
<feature type="compositionally biased region" description="Basic and acidic residues" evidence="1">
    <location>
        <begin position="390"/>
        <end position="403"/>
    </location>
</feature>
<protein>
    <recommendedName>
        <fullName evidence="4">Prophage tail length tape measure protein</fullName>
    </recommendedName>
</protein>
<sequence length="669" mass="70591">MALDVATLGLKVDTTDLKAGGVELDKFTAKGARTEKSVQKVGVAAERAGRQMKAHGNSLRMASMQLSQVAQQGAVTGNYLGALAIQLPDLALGLGPIGILGGVAAGALLQFGVSALGTSKDLEELDDKIAELSQSIRALERATESASLSGSNLLGDFGLQADQAREMLSLRRQLAEVVAERAFMGASVAASSALGGDLIEGVAQEELERARVLYTTAEQLFKSYSQQIADQMQANSQEYTAEGQARLMQLQQWREEQRQIISETSSVVGAVRQIGEALGENVEINDAFSVAIAMANVEAAKGADERIAAMGELRAAIELATDGFSLTNEEALKLVQHIFDAEEAGLVFKEMDLAAGPREAAEAAAVFSQELWDAVSAANQLAGLGVDGGRGGDPRKLERDTYWRDTYFPKPERPKRKTKRGTGSTSIASEAEREAQAMLRATRSMEKYLAVLEELNKMHESGEITTQQYTDAIDQLDERYKDVTGAAGEFDELNQLLKEGILDLAMEGSSAMDSLGRAIQRAALEAALFGEGPLAEVFDSIFGGGKKSGGGGGGSGSSSIGGLIGAFIDSFDGGGFTGPGTRSGGLDGKGGFPAILHPNETVIDHTKGQFIGGGRVEVEVFVRDDGKIGAIARSEAQSVAVSVVEGGLQEYDKALPDRFSEISNDPRGR</sequence>
<keyword evidence="3" id="KW-1185">Reference proteome</keyword>
<comment type="caution">
    <text evidence="2">The sequence shown here is derived from an EMBL/GenBank/DDBJ whole genome shotgun (WGS) entry which is preliminary data.</text>
</comment>
<organism evidence="2 3">
    <name type="scientific">Shimia sagamensis</name>
    <dbReference type="NCBI Taxonomy" id="1566352"/>
    <lineage>
        <taxon>Bacteria</taxon>
        <taxon>Pseudomonadati</taxon>
        <taxon>Pseudomonadota</taxon>
        <taxon>Alphaproteobacteria</taxon>
        <taxon>Rhodobacterales</taxon>
        <taxon>Roseobacteraceae</taxon>
    </lineage>
</organism>
<evidence type="ECO:0000256" key="1">
    <source>
        <dbReference type="SAM" id="MobiDB-lite"/>
    </source>
</evidence>
<gene>
    <name evidence="2" type="ORF">SAMN06265373_1247</name>
</gene>